<organism evidence="2 3">
    <name type="scientific">Klebsiella pneumoniae</name>
    <dbReference type="NCBI Taxonomy" id="573"/>
    <lineage>
        <taxon>Bacteria</taxon>
        <taxon>Pseudomonadati</taxon>
        <taxon>Pseudomonadota</taxon>
        <taxon>Gammaproteobacteria</taxon>
        <taxon>Enterobacterales</taxon>
        <taxon>Enterobacteriaceae</taxon>
        <taxon>Klebsiella/Raoultella group</taxon>
        <taxon>Klebsiella</taxon>
        <taxon>Klebsiella pneumoniae complex</taxon>
    </lineage>
</organism>
<dbReference type="EMBL" id="JACXTN010000008">
    <property type="protein sequence ID" value="MBD3710107.1"/>
    <property type="molecule type" value="Genomic_DNA"/>
</dbReference>
<accession>A0A927DRR8</accession>
<feature type="domain" description="Restriction endonuclease type II EcoRII N-terminal" evidence="1">
    <location>
        <begin position="15"/>
        <end position="102"/>
    </location>
</feature>
<dbReference type="Pfam" id="PF09217">
    <property type="entry name" value="EcoRII-N"/>
    <property type="match status" value="1"/>
</dbReference>
<dbReference type="InterPro" id="IPR023372">
    <property type="entry name" value="Rest_endonuc_II_EcoRII_N"/>
</dbReference>
<dbReference type="InterPro" id="IPR015300">
    <property type="entry name" value="DNA-bd_pseudobarrel_sf"/>
</dbReference>
<dbReference type="Gene3D" id="2.40.330.10">
    <property type="entry name" value="DNA-binding pseudobarrel domain"/>
    <property type="match status" value="1"/>
</dbReference>
<protein>
    <recommendedName>
        <fullName evidence="1">Restriction endonuclease type II EcoRII N-terminal domain-containing protein</fullName>
    </recommendedName>
</protein>
<proteinExistence type="predicted"/>
<dbReference type="Proteomes" id="UP000616340">
    <property type="component" value="Unassembled WGS sequence"/>
</dbReference>
<sequence>MSLLAEWLQTKCSANVWVYVKRLSANDTGATRSHQSGLYMPGAVIDELFPSLRDTQLRNPEALFSVHVSSHPDCPDLDDVRAIYYNNKFFGGTRDEKRLTGFW</sequence>
<evidence type="ECO:0000259" key="1">
    <source>
        <dbReference type="Pfam" id="PF09217"/>
    </source>
</evidence>
<evidence type="ECO:0000313" key="3">
    <source>
        <dbReference type="Proteomes" id="UP000616340"/>
    </source>
</evidence>
<name>A0A927DRR8_KLEPN</name>
<reference evidence="2" key="1">
    <citation type="submission" date="2020-07" db="EMBL/GenBank/DDBJ databases">
        <title>Clinical and genomic characterization of carbapenemase-producing Enterobacterales causing secondary infections during the COVID-19 crisis at a New York City hospital.</title>
        <authorList>
            <person name="Gomez-Simmonds A."/>
            <person name="Annavajhala M.K."/>
            <person name="Uhlemann A.-C."/>
        </authorList>
    </citation>
    <scope>NUCLEOTIDE SEQUENCE</scope>
    <source>
        <strain evidence="2">NK1677</strain>
    </source>
</reference>
<comment type="caution">
    <text evidence="2">The sequence shown here is derived from an EMBL/GenBank/DDBJ whole genome shotgun (WGS) entry which is preliminary data.</text>
</comment>
<dbReference type="AlphaFoldDB" id="A0A927DRR8"/>
<evidence type="ECO:0000313" key="2">
    <source>
        <dbReference type="EMBL" id="MBD3710107.1"/>
    </source>
</evidence>
<gene>
    <name evidence="2" type="ORF">IE996_32190</name>
</gene>
<dbReference type="SUPFAM" id="SSF101936">
    <property type="entry name" value="DNA-binding pseudobarrel domain"/>
    <property type="match status" value="1"/>
</dbReference>